<organism evidence="2 3">
    <name type="scientific">Intestinimonas massiliensis</name>
    <name type="common">ex Afouda et al. 2020</name>
    <dbReference type="NCBI Taxonomy" id="1673721"/>
    <lineage>
        <taxon>Bacteria</taxon>
        <taxon>Bacillati</taxon>
        <taxon>Bacillota</taxon>
        <taxon>Clostridia</taxon>
        <taxon>Eubacteriales</taxon>
        <taxon>Intestinimonas</taxon>
    </lineage>
</organism>
<dbReference type="PIRSF" id="PIRSF009264">
    <property type="entry name" value="TagBP_ald_AgaZ"/>
    <property type="match status" value="1"/>
</dbReference>
<dbReference type="InterPro" id="IPR012062">
    <property type="entry name" value="GatZ/KbaZ-like"/>
</dbReference>
<proteinExistence type="predicted"/>
<dbReference type="PANTHER" id="PTHR32502">
    <property type="entry name" value="N-ACETYLGALACTOSAMINE PERMEASE II COMPONENT-RELATED"/>
    <property type="match status" value="1"/>
</dbReference>
<dbReference type="Gene3D" id="3.20.20.70">
    <property type="entry name" value="Aldolase class I"/>
    <property type="match status" value="1"/>
</dbReference>
<comment type="caution">
    <text evidence="2">The sequence shown here is derived from an EMBL/GenBank/DDBJ whole genome shotgun (WGS) entry which is preliminary data.</text>
</comment>
<dbReference type="Proteomes" id="UP001204562">
    <property type="component" value="Unassembled WGS sequence"/>
</dbReference>
<dbReference type="Pfam" id="PF08013">
    <property type="entry name" value="GatZ_KbaZ-like"/>
    <property type="match status" value="1"/>
</dbReference>
<dbReference type="SUPFAM" id="SSF51569">
    <property type="entry name" value="Aldolase"/>
    <property type="match status" value="1"/>
</dbReference>
<dbReference type="InterPro" id="IPR013785">
    <property type="entry name" value="Aldolase_TIM"/>
</dbReference>
<dbReference type="AlphaFoldDB" id="A0AAW5JKI7"/>
<name>A0AAW5JKI7_9FIRM</name>
<gene>
    <name evidence="2" type="ORF">NE579_07760</name>
</gene>
<reference evidence="2" key="1">
    <citation type="submission" date="2022-06" db="EMBL/GenBank/DDBJ databases">
        <title>Isolation of gut microbiota from human fecal samples.</title>
        <authorList>
            <person name="Pamer E.G."/>
            <person name="Barat B."/>
            <person name="Waligurski E."/>
            <person name="Medina S."/>
            <person name="Paddock L."/>
            <person name="Mostad J."/>
        </authorList>
    </citation>
    <scope>NUCLEOTIDE SEQUENCE</scope>
    <source>
        <strain evidence="2">DFI.9.91</strain>
    </source>
</reference>
<dbReference type="Gene3D" id="1.10.400.20">
    <property type="entry name" value="putative tagatose 6-phosphate kinase domain like"/>
    <property type="match status" value="1"/>
</dbReference>
<dbReference type="GO" id="GO:0005886">
    <property type="term" value="C:plasma membrane"/>
    <property type="evidence" value="ECO:0007669"/>
    <property type="project" value="TreeGrafter"/>
</dbReference>
<dbReference type="GO" id="GO:0009401">
    <property type="term" value="P:phosphoenolpyruvate-dependent sugar phosphotransferase system"/>
    <property type="evidence" value="ECO:0007669"/>
    <property type="project" value="TreeGrafter"/>
</dbReference>
<sequence>MDQAVNQNPVRELLRRREQGREKGIYACCSANEYVIRAAVRRARDRDTVVLVEATANQVNQDGGYTGMKPADFRAFLNRLAAEEGIPQARVFCGGDHLGPLAWRNLPEAEAMPRALELVRGYVLAGFSKIHIDTSMRLADDDPSARLPDETIARRGAELCAAAEDAFAVFRAAHPGAPAPVYVIGSEVPIPGGAMENEETVAVTKPEDCKATLEAFQAAFTRRGLKDAWDRVIALVVQPGVEFADESVVEYDRAAARDLTASLDAWPGLVFEGHSTDYQSKARLREMVEDGIAILKVGPALTFALREGLFALERIEAELGRLRPFPASAFRDTLEWAMRENDQYWGGYYHGHESDQRYARAFSFSDRARYYLPAPRVSAAVTTLLHNLDREGIPLALLSQYLPTQYQRVRSGQLPLRAADLLMDHVGDWIDDYLYATLAQR</sequence>
<evidence type="ECO:0000313" key="3">
    <source>
        <dbReference type="Proteomes" id="UP001204562"/>
    </source>
</evidence>
<comment type="pathway">
    <text evidence="1">Carbohydrate metabolism.</text>
</comment>
<dbReference type="EMBL" id="JANFYS010000013">
    <property type="protein sequence ID" value="MCQ4770357.1"/>
    <property type="molecule type" value="Genomic_DNA"/>
</dbReference>
<dbReference type="GO" id="GO:0005975">
    <property type="term" value="P:carbohydrate metabolic process"/>
    <property type="evidence" value="ECO:0007669"/>
    <property type="project" value="InterPro"/>
</dbReference>
<evidence type="ECO:0000256" key="1">
    <source>
        <dbReference type="ARBA" id="ARBA00005007"/>
    </source>
</evidence>
<dbReference type="InterPro" id="IPR050303">
    <property type="entry name" value="GatZ_KbaZ_carbometab"/>
</dbReference>
<accession>A0AAW5JKI7</accession>
<evidence type="ECO:0000313" key="2">
    <source>
        <dbReference type="EMBL" id="MCQ4770357.1"/>
    </source>
</evidence>
<dbReference type="RefSeq" id="WP_256303845.1">
    <property type="nucleotide sequence ID" value="NZ_JANFYS010000013.1"/>
</dbReference>
<protein>
    <submittedName>
        <fullName evidence="2">Class II D-tagatose-bisphosphate aldolase, non-catalytic subunit</fullName>
    </submittedName>
</protein>
<dbReference type="PANTHER" id="PTHR32502:SF2">
    <property type="entry name" value="D-TAGATOSE-1,6-BISPHOSPHATE ALDOLASE SUBUNIT KBAZ"/>
    <property type="match status" value="1"/>
</dbReference>